<organism evidence="1 2">
    <name type="scientific">Lymphocystis disease virus 3</name>
    <dbReference type="NCBI Taxonomy" id="2560566"/>
    <lineage>
        <taxon>Viruses</taxon>
        <taxon>Varidnaviria</taxon>
        <taxon>Bamfordvirae</taxon>
        <taxon>Nucleocytoviricota</taxon>
        <taxon>Megaviricetes</taxon>
        <taxon>Pimascovirales</taxon>
        <taxon>Pimascovirales incertae sedis</taxon>
        <taxon>Iridoviridae</taxon>
        <taxon>Alphairidovirinae</taxon>
        <taxon>Lymphocystivirus</taxon>
        <taxon>Lymphocystivirus sparus1</taxon>
    </lineage>
</organism>
<evidence type="ECO:0000313" key="2">
    <source>
        <dbReference type="Proteomes" id="UP000149121"/>
    </source>
</evidence>
<dbReference type="OrthoDB" id="3080at10239"/>
<dbReference type="Proteomes" id="UP000149121">
    <property type="component" value="Segment"/>
</dbReference>
<sequence length="579" mass="66887">MDVLGKKKKKNHVKTQKLKSVKKINENLYQKVSGAFSKAKDLLEPFGAFDYTETKEGLLQAPLLTNDQDLIKLFSYLNKHVPAELVLAFFKEYGGRKLTVKPWTYFKSVFEPKYVDVVEESKNFLISRKAVPAKFKIKPIKQIEFLRKMAKTGSVSEKEKILQDELANKINVLPIFKGRPQKFMTAEQSISLYRAAPWLTAFTDKPVKAILLSADAPAKYTIDRIVDDKKGKEWYFASALWYRESWTQGRKFIPDAVGYYLKDKSVLIENSDIFNALQKYETSFFSKKSREKAVINKNALKALFNFYSRASERYVQDLVNFMSNKFKDKPEEFEAKGIATITYLLPIFFKDKQPIHQLRFSREQYEYSTVFNVTKEQAFAEVYCDPNHIIKERLNTVISARLEAVKAEYKLLINPTQRTNKATIDYRIPAFDVFPVELPSDDYVVFNTETEICVFMDRTTFLNESEFHKTVDVSHLRFIKTVKDPQNKLKPIEEDQTIDLSYTGFYLKGDAPPLLKRLPDNYLAPGLTDKLRKYLIDLTVQKTCRGCAGVVDIKTALKTSENKQVVYYCGASCLSEVEE</sequence>
<evidence type="ECO:0000313" key="1">
    <source>
        <dbReference type="EMBL" id="AOC55140.1"/>
    </source>
</evidence>
<keyword evidence="2" id="KW-1185">Reference proteome</keyword>
<proteinExistence type="predicted"/>
<protein>
    <submittedName>
        <fullName evidence="1">Uncharacterized protein</fullName>
    </submittedName>
</protein>
<dbReference type="Pfam" id="PF19205">
    <property type="entry name" value="DUF5877"/>
    <property type="match status" value="1"/>
</dbReference>
<dbReference type="InterPro" id="IPR043656">
    <property type="entry name" value="DUF5877"/>
</dbReference>
<gene>
    <name evidence="1" type="ORF">LCDVSa056L</name>
</gene>
<accession>A0A1B2RVW4</accession>
<dbReference type="KEGG" id="vg:30902632"/>
<dbReference type="EMBL" id="KX643370">
    <property type="protein sequence ID" value="AOC55140.1"/>
    <property type="molecule type" value="Genomic_DNA"/>
</dbReference>
<name>A0A1B2RVW4_9VIRU</name>
<reference evidence="1 2" key="1">
    <citation type="journal article" date="2016" name="J. Virol.">
        <title>Concurrence of Iridovirus, Polyomavirus, and a Unique Member of a New Group of Fish Papillomaviruses in Lymphocystis Disease-Affected Gilthead Sea Bream.</title>
        <authorList>
            <person name="Lopez-Bueno A."/>
            <person name="Mavian C."/>
            <person name="Labella A.M."/>
            <person name="Castro D."/>
            <person name="Borrego J.J."/>
            <person name="Alcami A."/>
            <person name="Alejo A."/>
        </authorList>
    </citation>
    <scope>NUCLEOTIDE SEQUENCE [LARGE SCALE GENOMIC DNA]</scope>
    <source>
        <strain evidence="1">SA9</strain>
    </source>
</reference>